<keyword evidence="6 12" id="KW-0418">Kinase</keyword>
<dbReference type="GO" id="GO:0006355">
    <property type="term" value="P:regulation of DNA-templated transcription"/>
    <property type="evidence" value="ECO:0007669"/>
    <property type="project" value="InterPro"/>
</dbReference>
<comment type="catalytic activity">
    <reaction evidence="1">
        <text>ATP + protein L-histidine = ADP + protein N-phospho-L-histidine.</text>
        <dbReference type="EC" id="2.7.13.3"/>
    </reaction>
</comment>
<evidence type="ECO:0000259" key="11">
    <source>
        <dbReference type="PROSITE" id="PS50113"/>
    </source>
</evidence>
<dbReference type="InterPro" id="IPR036097">
    <property type="entry name" value="HisK_dim/P_sf"/>
</dbReference>
<feature type="domain" description="PAC" evidence="11">
    <location>
        <begin position="83"/>
        <end position="135"/>
    </location>
</feature>
<gene>
    <name evidence="12" type="ORF">ENS29_08985</name>
</gene>
<dbReference type="InterPro" id="IPR003661">
    <property type="entry name" value="HisK_dim/P_dom"/>
</dbReference>
<dbReference type="InterPro" id="IPR035965">
    <property type="entry name" value="PAS-like_dom_sf"/>
</dbReference>
<dbReference type="GO" id="GO:0005524">
    <property type="term" value="F:ATP binding"/>
    <property type="evidence" value="ECO:0007669"/>
    <property type="project" value="UniProtKB-KW"/>
</dbReference>
<dbReference type="InterPro" id="IPR013656">
    <property type="entry name" value="PAS_4"/>
</dbReference>
<evidence type="ECO:0000256" key="1">
    <source>
        <dbReference type="ARBA" id="ARBA00000085"/>
    </source>
</evidence>
<dbReference type="InterPro" id="IPR004358">
    <property type="entry name" value="Sig_transdc_His_kin-like_C"/>
</dbReference>
<keyword evidence="5" id="KW-0547">Nucleotide-binding</keyword>
<dbReference type="Gene3D" id="3.30.565.10">
    <property type="entry name" value="Histidine kinase-like ATPase, C-terminal domain"/>
    <property type="match status" value="1"/>
</dbReference>
<evidence type="ECO:0000256" key="3">
    <source>
        <dbReference type="ARBA" id="ARBA00022553"/>
    </source>
</evidence>
<dbReference type="CDD" id="cd00130">
    <property type="entry name" value="PAS"/>
    <property type="match status" value="2"/>
</dbReference>
<keyword evidence="8" id="KW-0902">Two-component regulatory system</keyword>
<name>A0A7C4RSK8_9BACT</name>
<protein>
    <recommendedName>
        <fullName evidence="2">histidine kinase</fullName>
        <ecNumber evidence="2">2.7.13.3</ecNumber>
    </recommendedName>
</protein>
<sequence length="504" mass="56515">MSPSEDWRIRVFDSLSFPTLILDTEHRIVAANRKFLERKHIPEEMQIVGKTCRDIFRNGHDPDLPCLRNDCPLAQTIAQKTGHSLLRQIRQEDGRTRWEDRVFSPILDDRGEVSFVIESIRDVTKTKQLEIMFQGISEFMDRVIQSSPSPIVAADRKGQVLLMNRAAENLFGYRVEDVPELNIEALYPVGVAREIMKKLRDDSFGGHGKMPMTRVDIRTSSGELIPVEMTAAIIYEGDEEVATMGIYNDLRERLSIRRKLMEAQAQVVQSEKMASLGRLAAGVAHEINNPLTGILMFTGMALEKLPPGSSLRKTLHCILEDAERCRDIVKNLLVYSRQTSTRKEVFALNDLVEEGLRLIRDQKLLMHIDIHKDLCRDSIQVFADANKLKQVMINLIMNAIDAMAGRGTLTLRTYRNEHRDSGCIEVQDTGSGIAKEHLPRIFDPFYTTKAPGKGTGLGLSTAIGIVKDNNGSLTVKETGPNGTTFLLELPLVHAAENGFPDSIG</sequence>
<dbReference type="Gene3D" id="1.10.287.130">
    <property type="match status" value="1"/>
</dbReference>
<keyword evidence="3" id="KW-0597">Phosphoprotein</keyword>
<dbReference type="EMBL" id="DSUH01000210">
    <property type="protein sequence ID" value="HGU32977.1"/>
    <property type="molecule type" value="Genomic_DNA"/>
</dbReference>
<dbReference type="Gene3D" id="3.30.450.20">
    <property type="entry name" value="PAS domain"/>
    <property type="match status" value="2"/>
</dbReference>
<dbReference type="NCBIfam" id="TIGR00229">
    <property type="entry name" value="sensory_box"/>
    <property type="match status" value="2"/>
</dbReference>
<dbReference type="EC" id="2.7.13.3" evidence="2"/>
<evidence type="ECO:0000256" key="5">
    <source>
        <dbReference type="ARBA" id="ARBA00022741"/>
    </source>
</evidence>
<organism evidence="12">
    <name type="scientific">Desulfatirhabdium butyrativorans</name>
    <dbReference type="NCBI Taxonomy" id="340467"/>
    <lineage>
        <taxon>Bacteria</taxon>
        <taxon>Pseudomonadati</taxon>
        <taxon>Thermodesulfobacteriota</taxon>
        <taxon>Desulfobacteria</taxon>
        <taxon>Desulfobacterales</taxon>
        <taxon>Desulfatirhabdiaceae</taxon>
        <taxon>Desulfatirhabdium</taxon>
    </lineage>
</organism>
<dbReference type="SMART" id="SM00388">
    <property type="entry name" value="HisKA"/>
    <property type="match status" value="1"/>
</dbReference>
<dbReference type="InterPro" id="IPR000014">
    <property type="entry name" value="PAS"/>
</dbReference>
<dbReference type="PANTHER" id="PTHR43065">
    <property type="entry name" value="SENSOR HISTIDINE KINASE"/>
    <property type="match status" value="1"/>
</dbReference>
<evidence type="ECO:0000259" key="9">
    <source>
        <dbReference type="PROSITE" id="PS50109"/>
    </source>
</evidence>
<evidence type="ECO:0000256" key="2">
    <source>
        <dbReference type="ARBA" id="ARBA00012438"/>
    </source>
</evidence>
<evidence type="ECO:0000256" key="6">
    <source>
        <dbReference type="ARBA" id="ARBA00022777"/>
    </source>
</evidence>
<dbReference type="InterPro" id="IPR005467">
    <property type="entry name" value="His_kinase_dom"/>
</dbReference>
<dbReference type="SMART" id="SM00387">
    <property type="entry name" value="HATPase_c"/>
    <property type="match status" value="1"/>
</dbReference>
<dbReference type="Pfam" id="PF08448">
    <property type="entry name" value="PAS_4"/>
    <property type="match status" value="1"/>
</dbReference>
<evidence type="ECO:0000256" key="8">
    <source>
        <dbReference type="ARBA" id="ARBA00023012"/>
    </source>
</evidence>
<keyword evidence="4" id="KW-0808">Transferase</keyword>
<dbReference type="SUPFAM" id="SSF55785">
    <property type="entry name" value="PYP-like sensor domain (PAS domain)"/>
    <property type="match status" value="2"/>
</dbReference>
<dbReference type="AlphaFoldDB" id="A0A7C4RSK8"/>
<evidence type="ECO:0000259" key="10">
    <source>
        <dbReference type="PROSITE" id="PS50112"/>
    </source>
</evidence>
<evidence type="ECO:0000256" key="4">
    <source>
        <dbReference type="ARBA" id="ARBA00022679"/>
    </source>
</evidence>
<dbReference type="Pfam" id="PF02518">
    <property type="entry name" value="HATPase_c"/>
    <property type="match status" value="1"/>
</dbReference>
<dbReference type="PROSITE" id="PS50113">
    <property type="entry name" value="PAC"/>
    <property type="match status" value="1"/>
</dbReference>
<accession>A0A7C4RSK8</accession>
<proteinExistence type="predicted"/>
<dbReference type="PROSITE" id="PS50112">
    <property type="entry name" value="PAS"/>
    <property type="match status" value="1"/>
</dbReference>
<dbReference type="SUPFAM" id="SSF47384">
    <property type="entry name" value="Homodimeric domain of signal transducing histidine kinase"/>
    <property type="match status" value="1"/>
</dbReference>
<dbReference type="InterPro" id="IPR003594">
    <property type="entry name" value="HATPase_dom"/>
</dbReference>
<dbReference type="Pfam" id="PF00989">
    <property type="entry name" value="PAS"/>
    <property type="match status" value="1"/>
</dbReference>
<dbReference type="InterPro" id="IPR001610">
    <property type="entry name" value="PAC"/>
</dbReference>
<dbReference type="InterPro" id="IPR013767">
    <property type="entry name" value="PAS_fold"/>
</dbReference>
<dbReference type="PANTHER" id="PTHR43065:SF46">
    <property type="entry name" value="C4-DICARBOXYLATE TRANSPORT SENSOR PROTEIN DCTB"/>
    <property type="match status" value="1"/>
</dbReference>
<keyword evidence="7" id="KW-0067">ATP-binding</keyword>
<dbReference type="InterPro" id="IPR036890">
    <property type="entry name" value="HATPase_C_sf"/>
</dbReference>
<evidence type="ECO:0000313" key="12">
    <source>
        <dbReference type="EMBL" id="HGU32977.1"/>
    </source>
</evidence>
<dbReference type="SUPFAM" id="SSF55874">
    <property type="entry name" value="ATPase domain of HSP90 chaperone/DNA topoisomerase II/histidine kinase"/>
    <property type="match status" value="1"/>
</dbReference>
<dbReference type="PROSITE" id="PS50109">
    <property type="entry name" value="HIS_KIN"/>
    <property type="match status" value="1"/>
</dbReference>
<dbReference type="SMART" id="SM00086">
    <property type="entry name" value="PAC"/>
    <property type="match status" value="2"/>
</dbReference>
<dbReference type="InterPro" id="IPR000700">
    <property type="entry name" value="PAS-assoc_C"/>
</dbReference>
<dbReference type="GO" id="GO:0000155">
    <property type="term" value="F:phosphorelay sensor kinase activity"/>
    <property type="evidence" value="ECO:0007669"/>
    <property type="project" value="InterPro"/>
</dbReference>
<evidence type="ECO:0000256" key="7">
    <source>
        <dbReference type="ARBA" id="ARBA00022840"/>
    </source>
</evidence>
<comment type="caution">
    <text evidence="12">The sequence shown here is derived from an EMBL/GenBank/DDBJ whole genome shotgun (WGS) entry which is preliminary data.</text>
</comment>
<feature type="domain" description="Histidine kinase" evidence="9">
    <location>
        <begin position="282"/>
        <end position="493"/>
    </location>
</feature>
<dbReference type="Pfam" id="PF00512">
    <property type="entry name" value="HisKA"/>
    <property type="match status" value="1"/>
</dbReference>
<dbReference type="SMART" id="SM00091">
    <property type="entry name" value="PAS"/>
    <property type="match status" value="2"/>
</dbReference>
<dbReference type="CDD" id="cd00082">
    <property type="entry name" value="HisKA"/>
    <property type="match status" value="1"/>
</dbReference>
<reference evidence="12" key="1">
    <citation type="journal article" date="2020" name="mSystems">
        <title>Genome- and Community-Level Interaction Insights into Carbon Utilization and Element Cycling Functions of Hydrothermarchaeota in Hydrothermal Sediment.</title>
        <authorList>
            <person name="Zhou Z."/>
            <person name="Liu Y."/>
            <person name="Xu W."/>
            <person name="Pan J."/>
            <person name="Luo Z.H."/>
            <person name="Li M."/>
        </authorList>
    </citation>
    <scope>NUCLEOTIDE SEQUENCE [LARGE SCALE GENOMIC DNA]</scope>
    <source>
        <strain evidence="12">SpSt-477</strain>
    </source>
</reference>
<dbReference type="PRINTS" id="PR00344">
    <property type="entry name" value="BCTRLSENSOR"/>
</dbReference>
<feature type="domain" description="PAS" evidence="10">
    <location>
        <begin position="136"/>
        <end position="178"/>
    </location>
</feature>